<keyword evidence="2" id="KW-1185">Reference proteome</keyword>
<dbReference type="EMBL" id="LXQA010259394">
    <property type="protein sequence ID" value="MCI38755.1"/>
    <property type="molecule type" value="Genomic_DNA"/>
</dbReference>
<dbReference type="AlphaFoldDB" id="A0A392RT31"/>
<sequence>MSVTQMGLSDAQIELSHVALVGVVVAKCPPAESKTKSEHSKCKLGVSKVEVGPTLFFS</sequence>
<evidence type="ECO:0000313" key="1">
    <source>
        <dbReference type="EMBL" id="MCI38755.1"/>
    </source>
</evidence>
<organism evidence="1 2">
    <name type="scientific">Trifolium medium</name>
    <dbReference type="NCBI Taxonomy" id="97028"/>
    <lineage>
        <taxon>Eukaryota</taxon>
        <taxon>Viridiplantae</taxon>
        <taxon>Streptophyta</taxon>
        <taxon>Embryophyta</taxon>
        <taxon>Tracheophyta</taxon>
        <taxon>Spermatophyta</taxon>
        <taxon>Magnoliopsida</taxon>
        <taxon>eudicotyledons</taxon>
        <taxon>Gunneridae</taxon>
        <taxon>Pentapetalae</taxon>
        <taxon>rosids</taxon>
        <taxon>fabids</taxon>
        <taxon>Fabales</taxon>
        <taxon>Fabaceae</taxon>
        <taxon>Papilionoideae</taxon>
        <taxon>50 kb inversion clade</taxon>
        <taxon>NPAAA clade</taxon>
        <taxon>Hologalegina</taxon>
        <taxon>IRL clade</taxon>
        <taxon>Trifolieae</taxon>
        <taxon>Trifolium</taxon>
    </lineage>
</organism>
<accession>A0A392RT31</accession>
<reference evidence="1 2" key="1">
    <citation type="journal article" date="2018" name="Front. Plant Sci.">
        <title>Red Clover (Trifolium pratense) and Zigzag Clover (T. medium) - A Picture of Genomic Similarities and Differences.</title>
        <authorList>
            <person name="Dluhosova J."/>
            <person name="Istvanek J."/>
            <person name="Nedelnik J."/>
            <person name="Repkova J."/>
        </authorList>
    </citation>
    <scope>NUCLEOTIDE SEQUENCE [LARGE SCALE GENOMIC DNA]</scope>
    <source>
        <strain evidence="2">cv. 10/8</strain>
        <tissue evidence="1">Leaf</tissue>
    </source>
</reference>
<dbReference type="Proteomes" id="UP000265520">
    <property type="component" value="Unassembled WGS sequence"/>
</dbReference>
<name>A0A392RT31_9FABA</name>
<proteinExistence type="predicted"/>
<evidence type="ECO:0000313" key="2">
    <source>
        <dbReference type="Proteomes" id="UP000265520"/>
    </source>
</evidence>
<comment type="caution">
    <text evidence="1">The sequence shown here is derived from an EMBL/GenBank/DDBJ whole genome shotgun (WGS) entry which is preliminary data.</text>
</comment>
<protein>
    <submittedName>
        <fullName evidence="1">Uncharacterized protein</fullName>
    </submittedName>
</protein>